<feature type="non-terminal residue" evidence="7">
    <location>
        <position position="70"/>
    </location>
</feature>
<dbReference type="InterPro" id="IPR001568">
    <property type="entry name" value="RNase_T2-like"/>
</dbReference>
<evidence type="ECO:0000256" key="6">
    <source>
        <dbReference type="RuleBase" id="RU004328"/>
    </source>
</evidence>
<dbReference type="PANTHER" id="PTHR11240">
    <property type="entry name" value="RIBONUCLEASE T2"/>
    <property type="match status" value="1"/>
</dbReference>
<dbReference type="InterPro" id="IPR018188">
    <property type="entry name" value="RNase_T2_His_AS_1"/>
</dbReference>
<protein>
    <submittedName>
        <fullName evidence="7">Uncharacterized protein</fullName>
    </submittedName>
</protein>
<dbReference type="PANTHER" id="PTHR11240:SF75">
    <property type="entry name" value="RIBONUCLEASE 3"/>
    <property type="match status" value="1"/>
</dbReference>
<dbReference type="EMBL" id="JAHRHJ020000006">
    <property type="protein sequence ID" value="KAH9311344.1"/>
    <property type="molecule type" value="Genomic_DNA"/>
</dbReference>
<dbReference type="GO" id="GO:0003723">
    <property type="term" value="F:RNA binding"/>
    <property type="evidence" value="ECO:0007669"/>
    <property type="project" value="InterPro"/>
</dbReference>
<evidence type="ECO:0000313" key="8">
    <source>
        <dbReference type="Proteomes" id="UP000824469"/>
    </source>
</evidence>
<keyword evidence="5" id="KW-0456">Lyase</keyword>
<dbReference type="AlphaFoldDB" id="A0AA38L021"/>
<name>A0AA38L021_TAXCH</name>
<gene>
    <name evidence="7" type="ORF">KI387_026379</name>
</gene>
<evidence type="ECO:0000313" key="7">
    <source>
        <dbReference type="EMBL" id="KAH9311344.1"/>
    </source>
</evidence>
<dbReference type="Gene3D" id="3.90.730.10">
    <property type="entry name" value="Ribonuclease T2-like"/>
    <property type="match status" value="1"/>
</dbReference>
<dbReference type="PROSITE" id="PS00530">
    <property type="entry name" value="RNASE_T2_1"/>
    <property type="match status" value="1"/>
</dbReference>
<dbReference type="Pfam" id="PF00445">
    <property type="entry name" value="Ribonuclease_T2"/>
    <property type="match status" value="1"/>
</dbReference>
<comment type="caution">
    <text evidence="7">The sequence shown here is derived from an EMBL/GenBank/DDBJ whole genome shotgun (WGS) entry which is preliminary data.</text>
</comment>
<reference evidence="7 8" key="1">
    <citation type="journal article" date="2021" name="Nat. Plants">
        <title>The Taxus genome provides insights into paclitaxel biosynthesis.</title>
        <authorList>
            <person name="Xiong X."/>
            <person name="Gou J."/>
            <person name="Liao Q."/>
            <person name="Li Y."/>
            <person name="Zhou Q."/>
            <person name="Bi G."/>
            <person name="Li C."/>
            <person name="Du R."/>
            <person name="Wang X."/>
            <person name="Sun T."/>
            <person name="Guo L."/>
            <person name="Liang H."/>
            <person name="Lu P."/>
            <person name="Wu Y."/>
            <person name="Zhang Z."/>
            <person name="Ro D.K."/>
            <person name="Shang Y."/>
            <person name="Huang S."/>
            <person name="Yan J."/>
        </authorList>
    </citation>
    <scope>NUCLEOTIDE SEQUENCE [LARGE SCALE GENOMIC DNA]</scope>
    <source>
        <strain evidence="7">Ta-2019</strain>
    </source>
</reference>
<evidence type="ECO:0000256" key="1">
    <source>
        <dbReference type="ARBA" id="ARBA00007469"/>
    </source>
</evidence>
<dbReference type="SUPFAM" id="SSF55895">
    <property type="entry name" value="Ribonuclease Rh-like"/>
    <property type="match status" value="1"/>
</dbReference>
<dbReference type="InterPro" id="IPR036430">
    <property type="entry name" value="RNase_T2-like_sf"/>
</dbReference>
<keyword evidence="3" id="KW-0255">Endonuclease</keyword>
<keyword evidence="8" id="KW-1185">Reference proteome</keyword>
<dbReference type="GO" id="GO:0016787">
    <property type="term" value="F:hydrolase activity"/>
    <property type="evidence" value="ECO:0007669"/>
    <property type="project" value="UniProtKB-KW"/>
</dbReference>
<evidence type="ECO:0000256" key="3">
    <source>
        <dbReference type="ARBA" id="ARBA00022759"/>
    </source>
</evidence>
<keyword evidence="4" id="KW-0378">Hydrolase</keyword>
<dbReference type="GO" id="GO:0006401">
    <property type="term" value="P:RNA catabolic process"/>
    <property type="evidence" value="ECO:0007669"/>
    <property type="project" value="TreeGrafter"/>
</dbReference>
<organism evidence="7 8">
    <name type="scientific">Taxus chinensis</name>
    <name type="common">Chinese yew</name>
    <name type="synonym">Taxus wallichiana var. chinensis</name>
    <dbReference type="NCBI Taxonomy" id="29808"/>
    <lineage>
        <taxon>Eukaryota</taxon>
        <taxon>Viridiplantae</taxon>
        <taxon>Streptophyta</taxon>
        <taxon>Embryophyta</taxon>
        <taxon>Tracheophyta</taxon>
        <taxon>Spermatophyta</taxon>
        <taxon>Pinopsida</taxon>
        <taxon>Pinidae</taxon>
        <taxon>Conifers II</taxon>
        <taxon>Cupressales</taxon>
        <taxon>Taxaceae</taxon>
        <taxon>Taxus</taxon>
    </lineage>
</organism>
<dbReference type="GO" id="GO:0005576">
    <property type="term" value="C:extracellular region"/>
    <property type="evidence" value="ECO:0007669"/>
    <property type="project" value="TreeGrafter"/>
</dbReference>
<comment type="similarity">
    <text evidence="1 6">Belongs to the RNase T2 family.</text>
</comment>
<dbReference type="GO" id="GO:0033897">
    <property type="term" value="F:ribonuclease T2 activity"/>
    <property type="evidence" value="ECO:0007669"/>
    <property type="project" value="InterPro"/>
</dbReference>
<evidence type="ECO:0000256" key="2">
    <source>
        <dbReference type="ARBA" id="ARBA00022722"/>
    </source>
</evidence>
<sequence>HLLKASARTFDFYYFVQEWPGSYCDTHRKCCSPETGLPSSDFHIHGLWPNMKDGSWPQYCAPHHVFNFSE</sequence>
<evidence type="ECO:0000256" key="4">
    <source>
        <dbReference type="ARBA" id="ARBA00022801"/>
    </source>
</evidence>
<dbReference type="Proteomes" id="UP000824469">
    <property type="component" value="Unassembled WGS sequence"/>
</dbReference>
<accession>A0AA38L021</accession>
<keyword evidence="2" id="KW-0540">Nuclease</keyword>
<evidence type="ECO:0000256" key="5">
    <source>
        <dbReference type="ARBA" id="ARBA00023239"/>
    </source>
</evidence>
<proteinExistence type="inferred from homology"/>
<feature type="non-terminal residue" evidence="7">
    <location>
        <position position="1"/>
    </location>
</feature>